<dbReference type="Pfam" id="PF12867">
    <property type="entry name" value="DinB_2"/>
    <property type="match status" value="1"/>
</dbReference>
<accession>A0ABT3G806</accession>
<organism evidence="2 3">
    <name type="scientific">Luteolibacter rhizosphaerae</name>
    <dbReference type="NCBI Taxonomy" id="2989719"/>
    <lineage>
        <taxon>Bacteria</taxon>
        <taxon>Pseudomonadati</taxon>
        <taxon>Verrucomicrobiota</taxon>
        <taxon>Verrucomicrobiia</taxon>
        <taxon>Verrucomicrobiales</taxon>
        <taxon>Verrucomicrobiaceae</taxon>
        <taxon>Luteolibacter</taxon>
    </lineage>
</organism>
<name>A0ABT3G806_9BACT</name>
<reference evidence="2" key="1">
    <citation type="submission" date="2022-10" db="EMBL/GenBank/DDBJ databases">
        <title>Luteolibacter sp. GHJ8, whole genome shotgun sequencing project.</title>
        <authorList>
            <person name="Zhao G."/>
            <person name="Shen L."/>
        </authorList>
    </citation>
    <scope>NUCLEOTIDE SEQUENCE</scope>
    <source>
        <strain evidence="2">GHJ8</strain>
    </source>
</reference>
<comment type="caution">
    <text evidence="2">The sequence shown here is derived from an EMBL/GenBank/DDBJ whole genome shotgun (WGS) entry which is preliminary data.</text>
</comment>
<feature type="domain" description="DinB-like" evidence="1">
    <location>
        <begin position="55"/>
        <end position="189"/>
    </location>
</feature>
<sequence length="198" mass="21642">MGEERDEEAIQAALEKPGAGLPEAERRVVRMGLVRYAASHDRDAALADFLSGAGAILELVTGLDEARLRRRVLVERVPGMEDSSRYWSPGMIVQHLAIVDRGVLMLVHGLLVGKLPGQSRGPADVKPSPDAGPESLDLFRDTTASWAKFLGKAESLCGTIQHPHPWFGPLDAHHWFCVAVQHHEIHRMQLEAVLASPA</sequence>
<dbReference type="RefSeq" id="WP_264514883.1">
    <property type="nucleotide sequence ID" value="NZ_JAPDDR010000009.1"/>
</dbReference>
<dbReference type="EMBL" id="JAPDDR010000009">
    <property type="protein sequence ID" value="MCW1915335.1"/>
    <property type="molecule type" value="Genomic_DNA"/>
</dbReference>
<dbReference type="InterPro" id="IPR034660">
    <property type="entry name" value="DinB/YfiT-like"/>
</dbReference>
<dbReference type="Gene3D" id="1.20.120.450">
    <property type="entry name" value="dinb family like domain"/>
    <property type="match status" value="1"/>
</dbReference>
<protein>
    <submittedName>
        <fullName evidence="2">DinB family protein</fullName>
    </submittedName>
</protein>
<dbReference type="SUPFAM" id="SSF109854">
    <property type="entry name" value="DinB/YfiT-like putative metalloenzymes"/>
    <property type="match status" value="1"/>
</dbReference>
<keyword evidence="3" id="KW-1185">Reference proteome</keyword>
<proteinExistence type="predicted"/>
<gene>
    <name evidence="2" type="ORF">OJ996_17245</name>
</gene>
<evidence type="ECO:0000313" key="3">
    <source>
        <dbReference type="Proteomes" id="UP001165653"/>
    </source>
</evidence>
<evidence type="ECO:0000259" key="1">
    <source>
        <dbReference type="Pfam" id="PF12867"/>
    </source>
</evidence>
<dbReference type="Proteomes" id="UP001165653">
    <property type="component" value="Unassembled WGS sequence"/>
</dbReference>
<dbReference type="InterPro" id="IPR024775">
    <property type="entry name" value="DinB-like"/>
</dbReference>
<evidence type="ECO:0000313" key="2">
    <source>
        <dbReference type="EMBL" id="MCW1915335.1"/>
    </source>
</evidence>